<accession>A0A7V5H420</accession>
<evidence type="ECO:0000256" key="5">
    <source>
        <dbReference type="ARBA" id="ARBA00022729"/>
    </source>
</evidence>
<comment type="subcellular location">
    <subcellularLocation>
        <location evidence="1">Cell outer membrane</location>
        <topology evidence="1">Multi-pass membrane protein</topology>
    </subcellularLocation>
</comment>
<keyword evidence="5" id="KW-0732">Signal</keyword>
<dbReference type="Pfam" id="PF03349">
    <property type="entry name" value="Toluene_X"/>
    <property type="match status" value="1"/>
</dbReference>
<evidence type="ECO:0000256" key="1">
    <source>
        <dbReference type="ARBA" id="ARBA00004571"/>
    </source>
</evidence>
<keyword evidence="4" id="KW-0812">Transmembrane</keyword>
<dbReference type="PANTHER" id="PTHR35093">
    <property type="entry name" value="OUTER MEMBRANE PROTEIN NMB0088-RELATED"/>
    <property type="match status" value="1"/>
</dbReference>
<dbReference type="InterPro" id="IPR005017">
    <property type="entry name" value="OMPP1/FadL/TodX"/>
</dbReference>
<evidence type="ECO:0000313" key="8">
    <source>
        <dbReference type="EMBL" id="HHE55474.1"/>
    </source>
</evidence>
<proteinExistence type="inferred from homology"/>
<dbReference type="SUPFAM" id="SSF56935">
    <property type="entry name" value="Porins"/>
    <property type="match status" value="1"/>
</dbReference>
<protein>
    <submittedName>
        <fullName evidence="8">Transporter</fullName>
    </submittedName>
</protein>
<comment type="caution">
    <text evidence="8">The sequence shown here is derived from an EMBL/GenBank/DDBJ whole genome shotgun (WGS) entry which is preliminary data.</text>
</comment>
<reference evidence="8" key="1">
    <citation type="journal article" date="2020" name="mSystems">
        <title>Genome- and Community-Level Interaction Insights into Carbon Utilization and Element Cycling Functions of Hydrothermarchaeota in Hydrothermal Sediment.</title>
        <authorList>
            <person name="Zhou Z."/>
            <person name="Liu Y."/>
            <person name="Xu W."/>
            <person name="Pan J."/>
            <person name="Luo Z.H."/>
            <person name="Li M."/>
        </authorList>
    </citation>
    <scope>NUCLEOTIDE SEQUENCE [LARGE SCALE GENOMIC DNA]</scope>
    <source>
        <strain evidence="8">HyVt-76</strain>
    </source>
</reference>
<dbReference type="Gene3D" id="2.40.160.60">
    <property type="entry name" value="Outer membrane protein transport protein (OMPP1/FadL/TodX)"/>
    <property type="match status" value="1"/>
</dbReference>
<sequence>MHKRLIGVLLTLFLSFSLSLGSGFSIYEQGAKSMAMAGAFVAQANDVTAIFYNPAGITSLHGWNVALGGTIIQPQAQFIGPTVKDPNLLNKAKKETFVPPHFYASYQLNEKVSFGLSVFAPFGLASDWGKDWPGKYLATRSSVQAIFINPVIAYRIMENLSLAVGFEYAIADVDLQKMVNYPVRNIDLYSTLKASTTGMGFNLGLQFKPVEGLSIGAAFRSNVLLKFKEGDAKFDYPSIDPNDPQQQLILAELKALFPNTKGDADLKLPTFTAVGVSYDFTDKLTAEFDYFVIGWSSYDVLKVKFKDPVGGKKETISERKYENSASYRLGLEYRLNEQLALRAGYMRDNHAVPDERVEPSLPEGDRNIYNIGFGYKIGHINVDFAYMLLLQDDREITESVDNFNGKYESLANLFSITLGYSF</sequence>
<evidence type="ECO:0000256" key="6">
    <source>
        <dbReference type="ARBA" id="ARBA00023136"/>
    </source>
</evidence>
<dbReference type="GO" id="GO:0009279">
    <property type="term" value="C:cell outer membrane"/>
    <property type="evidence" value="ECO:0007669"/>
    <property type="project" value="UniProtKB-SubCell"/>
</dbReference>
<dbReference type="PANTHER" id="PTHR35093:SF8">
    <property type="entry name" value="OUTER MEMBRANE PROTEIN NMB0088-RELATED"/>
    <property type="match status" value="1"/>
</dbReference>
<comment type="similarity">
    <text evidence="2">Belongs to the OmpP1/FadL family.</text>
</comment>
<evidence type="ECO:0000256" key="7">
    <source>
        <dbReference type="ARBA" id="ARBA00023237"/>
    </source>
</evidence>
<evidence type="ECO:0000256" key="4">
    <source>
        <dbReference type="ARBA" id="ARBA00022692"/>
    </source>
</evidence>
<evidence type="ECO:0000256" key="3">
    <source>
        <dbReference type="ARBA" id="ARBA00022452"/>
    </source>
</evidence>
<dbReference type="Proteomes" id="UP000886111">
    <property type="component" value="Unassembled WGS sequence"/>
</dbReference>
<keyword evidence="6" id="KW-0472">Membrane</keyword>
<gene>
    <name evidence="8" type="ORF">ENL21_06805</name>
</gene>
<organism evidence="8">
    <name type="scientific">Caldithrix abyssi</name>
    <dbReference type="NCBI Taxonomy" id="187145"/>
    <lineage>
        <taxon>Bacteria</taxon>
        <taxon>Pseudomonadati</taxon>
        <taxon>Calditrichota</taxon>
        <taxon>Calditrichia</taxon>
        <taxon>Calditrichales</taxon>
        <taxon>Calditrichaceae</taxon>
        <taxon>Caldithrix</taxon>
    </lineage>
</organism>
<dbReference type="AlphaFoldDB" id="A0A7V5H420"/>
<dbReference type="GO" id="GO:0015483">
    <property type="term" value="F:long-chain fatty acid transporting porin activity"/>
    <property type="evidence" value="ECO:0007669"/>
    <property type="project" value="TreeGrafter"/>
</dbReference>
<evidence type="ECO:0000256" key="2">
    <source>
        <dbReference type="ARBA" id="ARBA00008163"/>
    </source>
</evidence>
<name>A0A7V5H420_CALAY</name>
<keyword evidence="7" id="KW-0998">Cell outer membrane</keyword>
<dbReference type="EMBL" id="DRTD01000502">
    <property type="protein sequence ID" value="HHE55474.1"/>
    <property type="molecule type" value="Genomic_DNA"/>
</dbReference>
<keyword evidence="3" id="KW-1134">Transmembrane beta strand</keyword>